<evidence type="ECO:0000313" key="1">
    <source>
        <dbReference type="EMBL" id="VUZ42637.1"/>
    </source>
</evidence>
<dbReference type="EMBL" id="CABIJS010000089">
    <property type="protein sequence ID" value="VUZ42637.1"/>
    <property type="molecule type" value="Genomic_DNA"/>
</dbReference>
<gene>
    <name evidence="1" type="ORF">WMSIL1_LOCUS3198</name>
</gene>
<accession>A0A564Y5P7</accession>
<dbReference type="Proteomes" id="UP000321570">
    <property type="component" value="Unassembled WGS sequence"/>
</dbReference>
<name>A0A564Y5P7_HYMDI</name>
<reference evidence="1 2" key="1">
    <citation type="submission" date="2019-07" db="EMBL/GenBank/DDBJ databases">
        <authorList>
            <person name="Jastrzebski P J."/>
            <person name="Paukszto L."/>
            <person name="Jastrzebski P J."/>
        </authorList>
    </citation>
    <scope>NUCLEOTIDE SEQUENCE [LARGE SCALE GENOMIC DNA]</scope>
    <source>
        <strain evidence="1 2">WMS-il1</strain>
    </source>
</reference>
<keyword evidence="2" id="KW-1185">Reference proteome</keyword>
<organism evidence="1 2">
    <name type="scientific">Hymenolepis diminuta</name>
    <name type="common">Rat tapeworm</name>
    <dbReference type="NCBI Taxonomy" id="6216"/>
    <lineage>
        <taxon>Eukaryota</taxon>
        <taxon>Metazoa</taxon>
        <taxon>Spiralia</taxon>
        <taxon>Lophotrochozoa</taxon>
        <taxon>Platyhelminthes</taxon>
        <taxon>Cestoda</taxon>
        <taxon>Eucestoda</taxon>
        <taxon>Cyclophyllidea</taxon>
        <taxon>Hymenolepididae</taxon>
        <taxon>Hymenolepis</taxon>
    </lineage>
</organism>
<protein>
    <submittedName>
        <fullName evidence="1">Uncharacterized protein</fullName>
    </submittedName>
</protein>
<proteinExistence type="predicted"/>
<evidence type="ECO:0000313" key="2">
    <source>
        <dbReference type="Proteomes" id="UP000321570"/>
    </source>
</evidence>
<sequence length="120" mass="13695">MEVESLCVSEGCQMVVKAPRRGVVLARRVCRGVELSRGRVESGRNQSCQTVTTCQQGGRRRSFARSLREAFPASCHPNRKAVDFNPQSGWLYDRRYQRVICERRQQILETCGSVICFQLL</sequence>
<dbReference type="AlphaFoldDB" id="A0A564Y5P7"/>